<evidence type="ECO:0008006" key="3">
    <source>
        <dbReference type="Google" id="ProtNLM"/>
    </source>
</evidence>
<reference evidence="1" key="1">
    <citation type="submission" date="2023-03" db="EMBL/GenBank/DDBJ databases">
        <title>Massive genome expansion in bonnet fungi (Mycena s.s.) driven by repeated elements and novel gene families across ecological guilds.</title>
        <authorList>
            <consortium name="Lawrence Berkeley National Laboratory"/>
            <person name="Harder C.B."/>
            <person name="Miyauchi S."/>
            <person name="Viragh M."/>
            <person name="Kuo A."/>
            <person name="Thoen E."/>
            <person name="Andreopoulos B."/>
            <person name="Lu D."/>
            <person name="Skrede I."/>
            <person name="Drula E."/>
            <person name="Henrissat B."/>
            <person name="Morin E."/>
            <person name="Kohler A."/>
            <person name="Barry K."/>
            <person name="LaButti K."/>
            <person name="Morin E."/>
            <person name="Salamov A."/>
            <person name="Lipzen A."/>
            <person name="Mereny Z."/>
            <person name="Hegedus B."/>
            <person name="Baldrian P."/>
            <person name="Stursova M."/>
            <person name="Weitz H."/>
            <person name="Taylor A."/>
            <person name="Grigoriev I.V."/>
            <person name="Nagy L.G."/>
            <person name="Martin F."/>
            <person name="Kauserud H."/>
        </authorList>
    </citation>
    <scope>NUCLEOTIDE SEQUENCE</scope>
    <source>
        <strain evidence="1">CBHHK002</strain>
    </source>
</reference>
<dbReference type="EMBL" id="JARIHO010000001">
    <property type="protein sequence ID" value="KAJ7368689.1"/>
    <property type="molecule type" value="Genomic_DNA"/>
</dbReference>
<dbReference type="AlphaFoldDB" id="A0AAD7AVD9"/>
<sequence length="218" mass="25421">MDITRWFPNEVIEQIVQAAPPADRASLCRVSKLIHDLSLTILNRTVELYEYNSAGAFCLALIENPSRGDAIRSFSVPSAIPRERRLKRDNWHWDNWSTLEYLVTEAMKLMPRLENLVMHYLQSEPMECTFPRLATFDIALSGTGMPRWQRLVPFLRRHPNLTRLRIKADEDITVAKGTSISLLRLKHFDGPTTLIRSLVVRCLREARLDWCSHFHRRQ</sequence>
<evidence type="ECO:0000313" key="1">
    <source>
        <dbReference type="EMBL" id="KAJ7368689.1"/>
    </source>
</evidence>
<gene>
    <name evidence="1" type="ORF">DFH08DRAFT_31516</name>
</gene>
<organism evidence="1 2">
    <name type="scientific">Mycena albidolilacea</name>
    <dbReference type="NCBI Taxonomy" id="1033008"/>
    <lineage>
        <taxon>Eukaryota</taxon>
        <taxon>Fungi</taxon>
        <taxon>Dikarya</taxon>
        <taxon>Basidiomycota</taxon>
        <taxon>Agaricomycotina</taxon>
        <taxon>Agaricomycetes</taxon>
        <taxon>Agaricomycetidae</taxon>
        <taxon>Agaricales</taxon>
        <taxon>Marasmiineae</taxon>
        <taxon>Mycenaceae</taxon>
        <taxon>Mycena</taxon>
    </lineage>
</organism>
<comment type="caution">
    <text evidence="1">The sequence shown here is derived from an EMBL/GenBank/DDBJ whole genome shotgun (WGS) entry which is preliminary data.</text>
</comment>
<keyword evidence="2" id="KW-1185">Reference proteome</keyword>
<dbReference type="Proteomes" id="UP001218218">
    <property type="component" value="Unassembled WGS sequence"/>
</dbReference>
<name>A0AAD7AVD9_9AGAR</name>
<evidence type="ECO:0000313" key="2">
    <source>
        <dbReference type="Proteomes" id="UP001218218"/>
    </source>
</evidence>
<protein>
    <recommendedName>
        <fullName evidence="3">F-box domain-containing protein</fullName>
    </recommendedName>
</protein>
<accession>A0AAD7AVD9</accession>
<proteinExistence type="predicted"/>